<feature type="transmembrane region" description="Helical" evidence="1">
    <location>
        <begin position="20"/>
        <end position="37"/>
    </location>
</feature>
<dbReference type="AlphaFoldDB" id="A0A5P9JYB5"/>
<protein>
    <submittedName>
        <fullName evidence="2">Uncharacterized protein</fullName>
    </submittedName>
</protein>
<dbReference type="RefSeq" id="WP_152585879.1">
    <property type="nucleotide sequence ID" value="NZ_CP045423.1"/>
</dbReference>
<keyword evidence="1" id="KW-0472">Membrane</keyword>
<feature type="transmembrane region" description="Helical" evidence="1">
    <location>
        <begin position="49"/>
        <end position="69"/>
    </location>
</feature>
<dbReference type="EMBL" id="CP045423">
    <property type="protein sequence ID" value="QFU16235.1"/>
    <property type="molecule type" value="Genomic_DNA"/>
</dbReference>
<feature type="transmembrane region" description="Helical" evidence="1">
    <location>
        <begin position="123"/>
        <end position="143"/>
    </location>
</feature>
<keyword evidence="1" id="KW-0812">Transmembrane</keyword>
<evidence type="ECO:0000256" key="1">
    <source>
        <dbReference type="SAM" id="Phobius"/>
    </source>
</evidence>
<organism evidence="2 3">
    <name type="scientific">Microvirga thermotolerans</name>
    <dbReference type="NCBI Taxonomy" id="2651334"/>
    <lineage>
        <taxon>Bacteria</taxon>
        <taxon>Pseudomonadati</taxon>
        <taxon>Pseudomonadota</taxon>
        <taxon>Alphaproteobacteria</taxon>
        <taxon>Hyphomicrobiales</taxon>
        <taxon>Methylobacteriaceae</taxon>
        <taxon>Microvirga</taxon>
    </lineage>
</organism>
<reference evidence="2 3" key="1">
    <citation type="submission" date="2019-10" db="EMBL/GenBank/DDBJ databases">
        <title>Isolation, Identification of Microvirga thermotolerans HR1, a novel thermophilic bacterium and Comparative Genomics of the genus Microvirga.</title>
        <authorList>
            <person name="Li J."/>
            <person name="Zhang W."/>
            <person name="Lin M."/>
            <person name="Wang J."/>
        </authorList>
    </citation>
    <scope>NUCLEOTIDE SEQUENCE [LARGE SCALE GENOMIC DNA]</scope>
    <source>
        <strain evidence="2 3">HR1</strain>
    </source>
</reference>
<keyword evidence="3" id="KW-1185">Reference proteome</keyword>
<feature type="transmembrane region" description="Helical" evidence="1">
    <location>
        <begin position="81"/>
        <end position="103"/>
    </location>
</feature>
<name>A0A5P9JYB5_9HYPH</name>
<gene>
    <name evidence="2" type="ORF">GDR74_08365</name>
</gene>
<accession>A0A5P9JYB5</accession>
<proteinExistence type="predicted"/>
<keyword evidence="1" id="KW-1133">Transmembrane helix</keyword>
<dbReference type="KEGG" id="mico:GDR74_08365"/>
<evidence type="ECO:0000313" key="3">
    <source>
        <dbReference type="Proteomes" id="UP000325614"/>
    </source>
</evidence>
<dbReference type="Proteomes" id="UP000325614">
    <property type="component" value="Chromosome"/>
</dbReference>
<evidence type="ECO:0000313" key="2">
    <source>
        <dbReference type="EMBL" id="QFU16235.1"/>
    </source>
</evidence>
<sequence>MSDAASLSRRERAVSGLKRLGIIFLYFWGLLAVSALHKSLILSESGIHYRQGFAVVNALVLAKIVFVAEELKVGERYEREPLVYAMALKAAVYSVLLVTFEILEEIVVGHFRGKDLAESLSEVGGGTPFGILTTTLLLFFALLPFFGFRELCQVVGEPELHRLLFVKRARLRIVDED</sequence>